<evidence type="ECO:0000313" key="6">
    <source>
        <dbReference type="Proteomes" id="UP001652409"/>
    </source>
</evidence>
<dbReference type="PRINTS" id="PR00037">
    <property type="entry name" value="HTHLACR"/>
</dbReference>
<feature type="compositionally biased region" description="Basic and acidic residues" evidence="3">
    <location>
        <begin position="58"/>
        <end position="67"/>
    </location>
</feature>
<dbReference type="InterPro" id="IPR036388">
    <property type="entry name" value="WH-like_DNA-bd_sf"/>
</dbReference>
<keyword evidence="1" id="KW-0805">Transcription regulation</keyword>
<reference evidence="5 6" key="1">
    <citation type="journal article" date="2021" name="ISME Commun">
        <title>Automated analysis of genomic sequences facilitates high-throughput and comprehensive description of bacteria.</title>
        <authorList>
            <person name="Hitch T.C.A."/>
        </authorList>
    </citation>
    <scope>NUCLEOTIDE SEQUENCE [LARGE SCALE GENOMIC DNA]</scope>
    <source>
        <strain evidence="5 6">Sanger_23</strain>
    </source>
</reference>
<accession>A0ABT2TWI0</accession>
<sequence length="267" mass="29948">MLATERKKLILDYLDQNHTASTQTLCDLTGASLATTRRDLAQLEEKGLLTRTHGGAQKPERSAAPEKDKSNYFQVFSSIKMADDQFECKNAIAQKSIDLIHSGDILFVGAGFTGSLLCRHLNKSDKKGITVVTTNITGALELASNHDIGVFLLGGNIHLGSNHIETLDESIIQNLRKLYFDKLFFTIDGADLEYGYSITNRAQLPLYNYLLQNVKDIYMLLNESKFNKRAFTHLCSLDSIPNVITNKNAPSQYIEYFKEHDVNVYFA</sequence>
<dbReference type="SUPFAM" id="SSF46785">
    <property type="entry name" value="Winged helix' DNA-binding domain"/>
    <property type="match status" value="1"/>
</dbReference>
<dbReference type="SMART" id="SM00420">
    <property type="entry name" value="HTH_DEOR"/>
    <property type="match status" value="1"/>
</dbReference>
<dbReference type="PROSITE" id="PS51000">
    <property type="entry name" value="HTH_DEOR_2"/>
    <property type="match status" value="1"/>
</dbReference>
<proteinExistence type="predicted"/>
<feature type="domain" description="HTH deoR-type" evidence="4">
    <location>
        <begin position="3"/>
        <end position="58"/>
    </location>
</feature>
<evidence type="ECO:0000256" key="3">
    <source>
        <dbReference type="SAM" id="MobiDB-lite"/>
    </source>
</evidence>
<organism evidence="5 6">
    <name type="scientific">Blautia ammoniilytica</name>
    <dbReference type="NCBI Taxonomy" id="2981782"/>
    <lineage>
        <taxon>Bacteria</taxon>
        <taxon>Bacillati</taxon>
        <taxon>Bacillota</taxon>
        <taxon>Clostridia</taxon>
        <taxon>Lachnospirales</taxon>
        <taxon>Lachnospiraceae</taxon>
        <taxon>Blautia</taxon>
    </lineage>
</organism>
<dbReference type="InterPro" id="IPR001034">
    <property type="entry name" value="DeoR_HTH"/>
</dbReference>
<keyword evidence="5" id="KW-0238">DNA-binding</keyword>
<gene>
    <name evidence="5" type="ORF">OCV61_14500</name>
</gene>
<dbReference type="Pfam" id="PF08220">
    <property type="entry name" value="HTH_DeoR"/>
    <property type="match status" value="1"/>
</dbReference>
<evidence type="ECO:0000256" key="1">
    <source>
        <dbReference type="ARBA" id="ARBA00023015"/>
    </source>
</evidence>
<dbReference type="InterPro" id="IPR050313">
    <property type="entry name" value="Carb_Metab_HTH_regulators"/>
</dbReference>
<feature type="region of interest" description="Disordered" evidence="3">
    <location>
        <begin position="48"/>
        <end position="67"/>
    </location>
</feature>
<dbReference type="RefSeq" id="WP_173727828.1">
    <property type="nucleotide sequence ID" value="NZ_JAOQJL010000034.1"/>
</dbReference>
<dbReference type="Proteomes" id="UP001652409">
    <property type="component" value="Unassembled WGS sequence"/>
</dbReference>
<dbReference type="InterPro" id="IPR014036">
    <property type="entry name" value="DeoR-like_C"/>
</dbReference>
<dbReference type="SUPFAM" id="SSF100950">
    <property type="entry name" value="NagB/RpiA/CoA transferase-like"/>
    <property type="match status" value="1"/>
</dbReference>
<evidence type="ECO:0000259" key="4">
    <source>
        <dbReference type="PROSITE" id="PS51000"/>
    </source>
</evidence>
<evidence type="ECO:0000313" key="5">
    <source>
        <dbReference type="EMBL" id="MCU6766597.1"/>
    </source>
</evidence>
<keyword evidence="6" id="KW-1185">Reference proteome</keyword>
<dbReference type="GO" id="GO:0003677">
    <property type="term" value="F:DNA binding"/>
    <property type="evidence" value="ECO:0007669"/>
    <property type="project" value="UniProtKB-KW"/>
</dbReference>
<dbReference type="SMART" id="SM01134">
    <property type="entry name" value="DeoRC"/>
    <property type="match status" value="1"/>
</dbReference>
<dbReference type="EMBL" id="JAOQJL010000034">
    <property type="protein sequence ID" value="MCU6766597.1"/>
    <property type="molecule type" value="Genomic_DNA"/>
</dbReference>
<evidence type="ECO:0000256" key="2">
    <source>
        <dbReference type="ARBA" id="ARBA00023163"/>
    </source>
</evidence>
<dbReference type="Pfam" id="PF00455">
    <property type="entry name" value="DeoRC"/>
    <property type="match status" value="1"/>
</dbReference>
<dbReference type="PANTHER" id="PTHR30363">
    <property type="entry name" value="HTH-TYPE TRANSCRIPTIONAL REGULATOR SRLR-RELATED"/>
    <property type="match status" value="1"/>
</dbReference>
<dbReference type="InterPro" id="IPR037171">
    <property type="entry name" value="NagB/RpiA_transferase-like"/>
</dbReference>
<dbReference type="PANTHER" id="PTHR30363:SF44">
    <property type="entry name" value="AGA OPERON TRANSCRIPTIONAL REPRESSOR-RELATED"/>
    <property type="match status" value="1"/>
</dbReference>
<dbReference type="Gene3D" id="1.10.10.10">
    <property type="entry name" value="Winged helix-like DNA-binding domain superfamily/Winged helix DNA-binding domain"/>
    <property type="match status" value="1"/>
</dbReference>
<comment type="caution">
    <text evidence="5">The sequence shown here is derived from an EMBL/GenBank/DDBJ whole genome shotgun (WGS) entry which is preliminary data.</text>
</comment>
<name>A0ABT2TWI0_9FIRM</name>
<dbReference type="InterPro" id="IPR036390">
    <property type="entry name" value="WH_DNA-bd_sf"/>
</dbReference>
<protein>
    <submittedName>
        <fullName evidence="5">DeoR/GlpR family DNA-binding transcription regulator</fullName>
    </submittedName>
</protein>
<keyword evidence="2" id="KW-0804">Transcription</keyword>
<dbReference type="Gene3D" id="3.40.50.1360">
    <property type="match status" value="1"/>
</dbReference>